<evidence type="ECO:0000313" key="2">
    <source>
        <dbReference type="Proteomes" id="UP000805614"/>
    </source>
</evidence>
<dbReference type="Proteomes" id="UP000805614">
    <property type="component" value="Unassembled WGS sequence"/>
</dbReference>
<dbReference type="RefSeq" id="WP_187241908.1">
    <property type="nucleotide sequence ID" value="NZ_BAAAOK010000008.1"/>
</dbReference>
<evidence type="ECO:0000313" key="1">
    <source>
        <dbReference type="EMBL" id="MBC6464952.1"/>
    </source>
</evidence>
<accession>A0ABR7LKF3</accession>
<sequence>MGSLPVGLEPPNGRTAMTLLRESVALPTLFSWSVVTRCDGAVLLGAVGVTDEEQRALAGLGDALREAPAGARGLVHRVMLSFARCGYVYESLIARAALDPRSGAIVWEQFPRGSFGRLNLLFGETDDSIPPEALAAGLADLEADREVRALAEPYQHGRL</sequence>
<name>A0ABR7LKF3_9ACTN</name>
<keyword evidence="2" id="KW-1185">Reference proteome</keyword>
<organism evidence="1 2">
    <name type="scientific">Actinomadura alba</name>
    <dbReference type="NCBI Taxonomy" id="406431"/>
    <lineage>
        <taxon>Bacteria</taxon>
        <taxon>Bacillati</taxon>
        <taxon>Actinomycetota</taxon>
        <taxon>Actinomycetes</taxon>
        <taxon>Streptosporangiales</taxon>
        <taxon>Thermomonosporaceae</taxon>
        <taxon>Actinomadura</taxon>
    </lineage>
</organism>
<protein>
    <submittedName>
        <fullName evidence="1">Uncharacterized protein</fullName>
    </submittedName>
</protein>
<reference evidence="1 2" key="1">
    <citation type="submission" date="2020-06" db="EMBL/GenBank/DDBJ databases">
        <title>Actinomadura xiongansis sp. nov., isolated from soil of Baiyangdian.</title>
        <authorList>
            <person name="Zhang X."/>
        </authorList>
    </citation>
    <scope>NUCLEOTIDE SEQUENCE [LARGE SCALE GENOMIC DNA]</scope>
    <source>
        <strain evidence="1 2">HBUM206468</strain>
    </source>
</reference>
<dbReference type="EMBL" id="JABVEC010000002">
    <property type="protein sequence ID" value="MBC6464952.1"/>
    <property type="molecule type" value="Genomic_DNA"/>
</dbReference>
<gene>
    <name evidence="1" type="ORF">HKK74_05495</name>
</gene>
<proteinExistence type="predicted"/>
<comment type="caution">
    <text evidence="1">The sequence shown here is derived from an EMBL/GenBank/DDBJ whole genome shotgun (WGS) entry which is preliminary data.</text>
</comment>